<dbReference type="Proteomes" id="UP001341840">
    <property type="component" value="Unassembled WGS sequence"/>
</dbReference>
<evidence type="ECO:0000256" key="1">
    <source>
        <dbReference type="SAM" id="Coils"/>
    </source>
</evidence>
<reference evidence="3 4" key="1">
    <citation type="journal article" date="2023" name="Plants (Basel)">
        <title>Bridging the Gap: Combining Genomics and Transcriptomics Approaches to Understand Stylosanthes scabra, an Orphan Legume from the Brazilian Caatinga.</title>
        <authorList>
            <person name="Ferreira-Neto J.R.C."/>
            <person name="da Silva M.D."/>
            <person name="Binneck E."/>
            <person name="de Melo N.F."/>
            <person name="da Silva R.H."/>
            <person name="de Melo A.L.T.M."/>
            <person name="Pandolfi V."/>
            <person name="Bustamante F.O."/>
            <person name="Brasileiro-Vidal A.C."/>
            <person name="Benko-Iseppon A.M."/>
        </authorList>
    </citation>
    <scope>NUCLEOTIDE SEQUENCE [LARGE SCALE GENOMIC DNA]</scope>
    <source>
        <tissue evidence="3">Leaves</tissue>
    </source>
</reference>
<evidence type="ECO:0000313" key="4">
    <source>
        <dbReference type="Proteomes" id="UP001341840"/>
    </source>
</evidence>
<keyword evidence="4" id="KW-1185">Reference proteome</keyword>
<gene>
    <name evidence="3" type="ORF">PIB30_090920</name>
</gene>
<feature type="coiled-coil region" evidence="1">
    <location>
        <begin position="177"/>
        <end position="204"/>
    </location>
</feature>
<evidence type="ECO:0000256" key="2">
    <source>
        <dbReference type="SAM" id="MobiDB-lite"/>
    </source>
</evidence>
<proteinExistence type="predicted"/>
<feature type="region of interest" description="Disordered" evidence="2">
    <location>
        <begin position="60"/>
        <end position="82"/>
    </location>
</feature>
<name>A0ABU6RUC4_9FABA</name>
<comment type="caution">
    <text evidence="3">The sequence shown here is derived from an EMBL/GenBank/DDBJ whole genome shotgun (WGS) entry which is preliminary data.</text>
</comment>
<sequence length="214" mass="24457">MVNASSIYRHKSGHWCVRIGLSAFLCDLLIPRALFSHFRSELCLLKPEILERTHQGIVRNRKREGARRPKDPERGSCNAHGGHGVDVDEGVYLLRSWSGDVQEITQGENGIVFGFSVILANNQRGLELVAHGTRSTDETAARQYAAFVMLEKLLSATGYTICDYTHRIIRRVQEPNRNLLVEQLANLEDHLRQLQIENTDLKEQIYFFQEILDE</sequence>
<keyword evidence="1" id="KW-0175">Coiled coil</keyword>
<dbReference type="EMBL" id="JASCZI010031992">
    <property type="protein sequence ID" value="MED6127731.1"/>
    <property type="molecule type" value="Genomic_DNA"/>
</dbReference>
<evidence type="ECO:0000313" key="3">
    <source>
        <dbReference type="EMBL" id="MED6127731.1"/>
    </source>
</evidence>
<organism evidence="3 4">
    <name type="scientific">Stylosanthes scabra</name>
    <dbReference type="NCBI Taxonomy" id="79078"/>
    <lineage>
        <taxon>Eukaryota</taxon>
        <taxon>Viridiplantae</taxon>
        <taxon>Streptophyta</taxon>
        <taxon>Embryophyta</taxon>
        <taxon>Tracheophyta</taxon>
        <taxon>Spermatophyta</taxon>
        <taxon>Magnoliopsida</taxon>
        <taxon>eudicotyledons</taxon>
        <taxon>Gunneridae</taxon>
        <taxon>Pentapetalae</taxon>
        <taxon>rosids</taxon>
        <taxon>fabids</taxon>
        <taxon>Fabales</taxon>
        <taxon>Fabaceae</taxon>
        <taxon>Papilionoideae</taxon>
        <taxon>50 kb inversion clade</taxon>
        <taxon>dalbergioids sensu lato</taxon>
        <taxon>Dalbergieae</taxon>
        <taxon>Pterocarpus clade</taxon>
        <taxon>Stylosanthes</taxon>
    </lineage>
</organism>
<accession>A0ABU6RUC4</accession>
<protein>
    <submittedName>
        <fullName evidence="3">Uncharacterized protein</fullName>
    </submittedName>
</protein>